<dbReference type="RefSeq" id="WP_183934256.1">
    <property type="nucleotide sequence ID" value="NZ_JACICF010000002.1"/>
</dbReference>
<dbReference type="GO" id="GO:0015628">
    <property type="term" value="P:protein secretion by the type II secretion system"/>
    <property type="evidence" value="ECO:0007669"/>
    <property type="project" value="InterPro"/>
</dbReference>
<evidence type="ECO:0000256" key="7">
    <source>
        <dbReference type="ARBA" id="ARBA00022692"/>
    </source>
</evidence>
<protein>
    <recommendedName>
        <fullName evidence="3">Type II secretion system protein J</fullName>
    </recommendedName>
</protein>
<evidence type="ECO:0000256" key="5">
    <source>
        <dbReference type="ARBA" id="ARBA00022481"/>
    </source>
</evidence>
<dbReference type="Pfam" id="PF07963">
    <property type="entry name" value="N_methyl"/>
    <property type="match status" value="1"/>
</dbReference>
<dbReference type="PANTHER" id="PTHR39583">
    <property type="entry name" value="TYPE II SECRETION SYSTEM PROTEIN J-RELATED"/>
    <property type="match status" value="1"/>
</dbReference>
<dbReference type="AlphaFoldDB" id="A0A839Z483"/>
<dbReference type="Gene3D" id="3.10.610.10">
    <property type="entry name" value="GSPII I/J protein-like"/>
    <property type="match status" value="1"/>
</dbReference>
<dbReference type="GO" id="GO:0015627">
    <property type="term" value="C:type II protein secretion system complex"/>
    <property type="evidence" value="ECO:0007669"/>
    <property type="project" value="InterPro"/>
</dbReference>
<gene>
    <name evidence="10" type="ORF">FHS50_001959</name>
</gene>
<dbReference type="EMBL" id="JACICF010000002">
    <property type="protein sequence ID" value="MBB3764897.1"/>
    <property type="molecule type" value="Genomic_DNA"/>
</dbReference>
<dbReference type="InterPro" id="IPR010055">
    <property type="entry name" value="T2SS_protein-GspJ"/>
</dbReference>
<dbReference type="PANTHER" id="PTHR39583:SF2">
    <property type="entry name" value="TYPE II SECRETION SYSTEM PROTEIN J"/>
    <property type="match status" value="1"/>
</dbReference>
<proteinExistence type="inferred from homology"/>
<evidence type="ECO:0000256" key="9">
    <source>
        <dbReference type="ARBA" id="ARBA00023136"/>
    </source>
</evidence>
<keyword evidence="6" id="KW-0997">Cell inner membrane</keyword>
<dbReference type="InterPro" id="IPR051621">
    <property type="entry name" value="T2SS_protein_J"/>
</dbReference>
<keyword evidence="4" id="KW-1003">Cell membrane</keyword>
<dbReference type="InterPro" id="IPR012902">
    <property type="entry name" value="N_methyl_site"/>
</dbReference>
<organism evidence="10 11">
    <name type="scientific">Sphingomicrobium lutaoense</name>
    <dbReference type="NCBI Taxonomy" id="515949"/>
    <lineage>
        <taxon>Bacteria</taxon>
        <taxon>Pseudomonadati</taxon>
        <taxon>Pseudomonadota</taxon>
        <taxon>Alphaproteobacteria</taxon>
        <taxon>Sphingomonadales</taxon>
        <taxon>Sphingomonadaceae</taxon>
        <taxon>Sphingomicrobium</taxon>
    </lineage>
</organism>
<accession>A0A839Z483</accession>
<dbReference type="Pfam" id="PF11612">
    <property type="entry name" value="T2SSJ"/>
    <property type="match status" value="1"/>
</dbReference>
<keyword evidence="8" id="KW-1133">Transmembrane helix</keyword>
<evidence type="ECO:0000313" key="10">
    <source>
        <dbReference type="EMBL" id="MBB3764897.1"/>
    </source>
</evidence>
<dbReference type="GO" id="GO:0005886">
    <property type="term" value="C:plasma membrane"/>
    <property type="evidence" value="ECO:0007669"/>
    <property type="project" value="UniProtKB-SubCell"/>
</dbReference>
<keyword evidence="11" id="KW-1185">Reference proteome</keyword>
<keyword evidence="5" id="KW-0488">Methylation</keyword>
<dbReference type="SUPFAM" id="SSF54523">
    <property type="entry name" value="Pili subunits"/>
    <property type="match status" value="2"/>
</dbReference>
<evidence type="ECO:0000313" key="11">
    <source>
        <dbReference type="Proteomes" id="UP000578569"/>
    </source>
</evidence>
<comment type="subcellular location">
    <subcellularLocation>
        <location evidence="1">Cell inner membrane</location>
        <topology evidence="1">Single-pass membrane protein</topology>
    </subcellularLocation>
</comment>
<evidence type="ECO:0000256" key="4">
    <source>
        <dbReference type="ARBA" id="ARBA00022475"/>
    </source>
</evidence>
<evidence type="ECO:0000256" key="1">
    <source>
        <dbReference type="ARBA" id="ARBA00004377"/>
    </source>
</evidence>
<comment type="similarity">
    <text evidence="2">Belongs to the GSP J family.</text>
</comment>
<name>A0A839Z483_9SPHN</name>
<dbReference type="NCBIfam" id="TIGR01711">
    <property type="entry name" value="gspJ"/>
    <property type="match status" value="1"/>
</dbReference>
<reference evidence="10 11" key="1">
    <citation type="submission" date="2020-08" db="EMBL/GenBank/DDBJ databases">
        <title>Genomic Encyclopedia of Type Strains, Phase IV (KMG-IV): sequencing the most valuable type-strain genomes for metagenomic binning, comparative biology and taxonomic classification.</title>
        <authorList>
            <person name="Goeker M."/>
        </authorList>
    </citation>
    <scope>NUCLEOTIDE SEQUENCE [LARGE SCALE GENOMIC DNA]</scope>
    <source>
        <strain evidence="10 11">DSM 24194</strain>
    </source>
</reference>
<dbReference type="NCBIfam" id="TIGR02532">
    <property type="entry name" value="IV_pilin_GFxxxE"/>
    <property type="match status" value="1"/>
</dbReference>
<sequence>MRNGFTLIEMMVALSIFAILSAGGVLLLRGSANTQGAVDRQLAALSSTERLRLLLASDLGQAVPRPTRGGDGAARPAFSGDAQSMQFVRGGFEPVSDAPEPTIARVRWLLAGGRLVRRQFGRLDGGDEPALDAELEEGVSEFRLSYRDGAGGWVSAWPDGSGLALPRAVRMTIASEGPAVEMVMALPAADDEIRALEPEEPLPGGRS</sequence>
<evidence type="ECO:0000256" key="8">
    <source>
        <dbReference type="ARBA" id="ARBA00022989"/>
    </source>
</evidence>
<dbReference type="Proteomes" id="UP000578569">
    <property type="component" value="Unassembled WGS sequence"/>
</dbReference>
<evidence type="ECO:0000256" key="2">
    <source>
        <dbReference type="ARBA" id="ARBA00011084"/>
    </source>
</evidence>
<evidence type="ECO:0000256" key="6">
    <source>
        <dbReference type="ARBA" id="ARBA00022519"/>
    </source>
</evidence>
<evidence type="ECO:0000256" key="3">
    <source>
        <dbReference type="ARBA" id="ARBA00021539"/>
    </source>
</evidence>
<comment type="caution">
    <text evidence="10">The sequence shown here is derived from an EMBL/GenBank/DDBJ whole genome shotgun (WGS) entry which is preliminary data.</text>
</comment>
<keyword evidence="9" id="KW-0472">Membrane</keyword>
<keyword evidence="7" id="KW-0812">Transmembrane</keyword>
<dbReference type="InterPro" id="IPR045584">
    <property type="entry name" value="Pilin-like"/>
</dbReference>